<gene>
    <name evidence="3" type="ORF">PDE_02115</name>
</gene>
<feature type="transmembrane region" description="Helical" evidence="1">
    <location>
        <begin position="209"/>
        <end position="232"/>
    </location>
</feature>
<feature type="transmembrane region" description="Helical" evidence="1">
    <location>
        <begin position="6"/>
        <end position="25"/>
    </location>
</feature>
<evidence type="ECO:0000256" key="1">
    <source>
        <dbReference type="SAM" id="Phobius"/>
    </source>
</evidence>
<keyword evidence="1" id="KW-0472">Membrane</keyword>
<feature type="transmembrane region" description="Helical" evidence="1">
    <location>
        <begin position="99"/>
        <end position="116"/>
    </location>
</feature>
<keyword evidence="4" id="KW-1185">Reference proteome</keyword>
<dbReference type="OrthoDB" id="2560628at2759"/>
<proteinExistence type="predicted"/>
<feature type="transmembrane region" description="Helical" evidence="1">
    <location>
        <begin position="166"/>
        <end position="189"/>
    </location>
</feature>
<reference evidence="3 4" key="1">
    <citation type="journal article" date="2013" name="PLoS ONE">
        <title>Genomic and secretomic analyses reveal unique features of the lignocellulolytic enzyme system of Penicillium decumbens.</title>
        <authorList>
            <person name="Liu G."/>
            <person name="Zhang L."/>
            <person name="Wei X."/>
            <person name="Zou G."/>
            <person name="Qin Y."/>
            <person name="Ma L."/>
            <person name="Li J."/>
            <person name="Zheng H."/>
            <person name="Wang S."/>
            <person name="Wang C."/>
            <person name="Xun L."/>
            <person name="Zhao G.-P."/>
            <person name="Zhou Z."/>
            <person name="Qu Y."/>
        </authorList>
    </citation>
    <scope>NUCLEOTIDE SEQUENCE [LARGE SCALE GENOMIC DNA]</scope>
    <source>
        <strain evidence="4">114-2 / CGMCC 5302</strain>
    </source>
</reference>
<organism evidence="3 4">
    <name type="scientific">Penicillium oxalicum (strain 114-2 / CGMCC 5302)</name>
    <name type="common">Penicillium decumbens</name>
    <dbReference type="NCBI Taxonomy" id="933388"/>
    <lineage>
        <taxon>Eukaryota</taxon>
        <taxon>Fungi</taxon>
        <taxon>Dikarya</taxon>
        <taxon>Ascomycota</taxon>
        <taxon>Pezizomycotina</taxon>
        <taxon>Eurotiomycetes</taxon>
        <taxon>Eurotiomycetidae</taxon>
        <taxon>Eurotiales</taxon>
        <taxon>Aspergillaceae</taxon>
        <taxon>Penicillium</taxon>
    </lineage>
</organism>
<feature type="transmembrane region" description="Helical" evidence="1">
    <location>
        <begin position="136"/>
        <end position="154"/>
    </location>
</feature>
<evidence type="ECO:0000313" key="3">
    <source>
        <dbReference type="EMBL" id="EPS27172.1"/>
    </source>
</evidence>
<name>S8AYW1_PENO1</name>
<dbReference type="InterPro" id="IPR056119">
    <property type="entry name" value="DUF7702"/>
</dbReference>
<dbReference type="HOGENOM" id="CLU_064985_3_0_1"/>
<keyword evidence="1" id="KW-1133">Transmembrane helix</keyword>
<dbReference type="PANTHER" id="PTHR42109:SF3">
    <property type="entry name" value="INTEGRAL MEMBRANE PROTEIN (AFU_ORTHOLOGUE AFUA_5G00100)"/>
    <property type="match status" value="1"/>
</dbReference>
<feature type="transmembrane region" description="Helical" evidence="1">
    <location>
        <begin position="32"/>
        <end position="53"/>
    </location>
</feature>
<dbReference type="Pfam" id="PF24800">
    <property type="entry name" value="DUF7702"/>
    <property type="match status" value="1"/>
</dbReference>
<feature type="domain" description="DUF7702" evidence="2">
    <location>
        <begin position="3"/>
        <end position="233"/>
    </location>
</feature>
<dbReference type="eggNOG" id="ENOG502SN6X">
    <property type="taxonomic scope" value="Eukaryota"/>
</dbReference>
<dbReference type="AlphaFoldDB" id="S8AYW1"/>
<dbReference type="Proteomes" id="UP000019376">
    <property type="component" value="Unassembled WGS sequence"/>
</dbReference>
<dbReference type="PhylomeDB" id="S8AYW1"/>
<accession>S8AYW1</accession>
<evidence type="ECO:0000259" key="2">
    <source>
        <dbReference type="Pfam" id="PF24800"/>
    </source>
</evidence>
<sequence length="261" mass="27946">MTNSLSIATCAIYSVFVIPVLYLLIRHGRFGLLGWLFLFLFCTLRIIGGALAIHDAGAAANIISSVGLSPLLLATAGLLHEGREFRIQHLDKKMEWVSALAYHMLVVAGVALTAAGSAKLQAHQEPIDKADKMVKAGISILTVAWVALVGWTGLSFHAPRGRNSQLAAAGTVLLAAVVFALSFIGLRVIYTLVALCTQKPSLNPVTGSLAIRVVLSFLPEVIATLAFILSGFQTIRAPQLARLSQEDNSSLSPKRRAQPWI</sequence>
<dbReference type="EMBL" id="KB644409">
    <property type="protein sequence ID" value="EPS27172.1"/>
    <property type="molecule type" value="Genomic_DNA"/>
</dbReference>
<feature type="transmembrane region" description="Helical" evidence="1">
    <location>
        <begin position="59"/>
        <end position="79"/>
    </location>
</feature>
<dbReference type="PANTHER" id="PTHR42109">
    <property type="entry name" value="UNPLACED GENOMIC SCAFFOLD UM_SCAF_CONTIG_1.265, WHOLE GENOME SHOTGUN SEQUENCE"/>
    <property type="match status" value="1"/>
</dbReference>
<keyword evidence="1" id="KW-0812">Transmembrane</keyword>
<protein>
    <recommendedName>
        <fullName evidence="2">DUF7702 domain-containing protein</fullName>
    </recommendedName>
</protein>
<evidence type="ECO:0000313" key="4">
    <source>
        <dbReference type="Proteomes" id="UP000019376"/>
    </source>
</evidence>